<accession>A0A222FJH5</accession>
<keyword evidence="10" id="KW-1185">Reference proteome</keyword>
<evidence type="ECO:0000256" key="7">
    <source>
        <dbReference type="SAM" id="Phobius"/>
    </source>
</evidence>
<dbReference type="NCBIfam" id="TIGR02745">
    <property type="entry name" value="ccoG_rdxA_fixG"/>
    <property type="match status" value="1"/>
</dbReference>
<reference evidence="9 10" key="1">
    <citation type="submission" date="2017-07" db="EMBL/GenBank/DDBJ databases">
        <title>Annotated genome sequence of Bacterioplanes sanyensis isolated from Red Sea.</title>
        <authorList>
            <person name="Rehman Z.U."/>
        </authorList>
    </citation>
    <scope>NUCLEOTIDE SEQUENCE [LARGE SCALE GENOMIC DNA]</scope>
    <source>
        <strain evidence="9 10">NV9</strain>
    </source>
</reference>
<feature type="transmembrane region" description="Helical" evidence="7">
    <location>
        <begin position="187"/>
        <end position="209"/>
    </location>
</feature>
<feature type="transmembrane region" description="Helical" evidence="7">
    <location>
        <begin position="154"/>
        <end position="175"/>
    </location>
</feature>
<feature type="domain" description="4Fe-4S ferredoxin-type" evidence="8">
    <location>
        <begin position="246"/>
        <end position="277"/>
    </location>
</feature>
<keyword evidence="4" id="KW-0249">Electron transport</keyword>
<feature type="transmembrane region" description="Helical" evidence="7">
    <location>
        <begin position="81"/>
        <end position="102"/>
    </location>
</feature>
<evidence type="ECO:0000256" key="4">
    <source>
        <dbReference type="ARBA" id="ARBA00022982"/>
    </source>
</evidence>
<keyword evidence="6" id="KW-0411">Iron-sulfur</keyword>
<evidence type="ECO:0000256" key="5">
    <source>
        <dbReference type="ARBA" id="ARBA00023004"/>
    </source>
</evidence>
<protein>
    <submittedName>
        <fullName evidence="9">Cytochrome c oxidase accessory protein CcoG</fullName>
    </submittedName>
</protein>
<sequence length="449" mass="50868">MRLSMPSPSHSSLIASDAPLPHRVRLFNGRFRNWRRAVSWPLLAFFFLTPWLTWNDAPAVFLDINEKQFHIFGWLLWPKDLLLLTPVMIGSAFALFFVSMYAGRLWCGYSCPQTVWTFLFIWLEEKIEGSRNQRRKLDQGKGSGLQKLRRGIKYLVWAALALATAITALSYFYPLTYWWADVRQGDISAVATTWVVIIGSLTFLNAGWLRERVCTHMCPYSRFQSVMFDTQTYTVRYNAERGEPRGKKGADGQALGDCVDCGVCVQVCPTNIDIREGLQIACIDCAACVDACDSIMETLNRPTGLIAYEPEEQLTLAQRWRLWGYGAAASVAFVLALGLPMMSPDIDISSERDRQRLFQLTPADTIENNYTVKIHNRRQQPVTVVILDGEQTLAELHLRAGAHGSANIAIERDMSFAEEQVAIRVRHGDQEEVETLTFSNPYRHTLAAN</sequence>
<dbReference type="InterPro" id="IPR032879">
    <property type="entry name" value="FixG_C"/>
</dbReference>
<dbReference type="InterPro" id="IPR051684">
    <property type="entry name" value="Electron_Trans/Redox"/>
</dbReference>
<dbReference type="EMBL" id="CP022530">
    <property type="protein sequence ID" value="ASP39158.1"/>
    <property type="molecule type" value="Genomic_DNA"/>
</dbReference>
<dbReference type="SUPFAM" id="SSF54862">
    <property type="entry name" value="4Fe-4S ferredoxins"/>
    <property type="match status" value="1"/>
</dbReference>
<dbReference type="Pfam" id="PF13746">
    <property type="entry name" value="Fer4_18"/>
    <property type="match status" value="1"/>
</dbReference>
<name>A0A222FJH5_9GAMM</name>
<gene>
    <name evidence="9" type="primary">ccoG</name>
    <name evidence="9" type="ORF">CHH28_10925</name>
</gene>
<evidence type="ECO:0000256" key="3">
    <source>
        <dbReference type="ARBA" id="ARBA00022723"/>
    </source>
</evidence>
<dbReference type="Pfam" id="PF12801">
    <property type="entry name" value="Fer4_5"/>
    <property type="match status" value="1"/>
</dbReference>
<dbReference type="InterPro" id="IPR013783">
    <property type="entry name" value="Ig-like_fold"/>
</dbReference>
<organism evidence="9 10">
    <name type="scientific">Bacterioplanes sanyensis</name>
    <dbReference type="NCBI Taxonomy" id="1249553"/>
    <lineage>
        <taxon>Bacteria</taxon>
        <taxon>Pseudomonadati</taxon>
        <taxon>Pseudomonadota</taxon>
        <taxon>Gammaproteobacteria</taxon>
        <taxon>Oceanospirillales</taxon>
        <taxon>Oceanospirillaceae</taxon>
        <taxon>Bacterioplanes</taxon>
    </lineage>
</organism>
<dbReference type="GO" id="GO:0005886">
    <property type="term" value="C:plasma membrane"/>
    <property type="evidence" value="ECO:0007669"/>
    <property type="project" value="TreeGrafter"/>
</dbReference>
<dbReference type="InterPro" id="IPR014116">
    <property type="entry name" value="Cyt_c_oxidase_cbb3_FixG"/>
</dbReference>
<keyword evidence="1" id="KW-0813">Transport</keyword>
<evidence type="ECO:0000313" key="9">
    <source>
        <dbReference type="EMBL" id="ASP39158.1"/>
    </source>
</evidence>
<keyword evidence="3" id="KW-0479">Metal-binding</keyword>
<dbReference type="Gene3D" id="3.30.70.20">
    <property type="match status" value="1"/>
</dbReference>
<proteinExistence type="predicted"/>
<feature type="transmembrane region" description="Helical" evidence="7">
    <location>
        <begin position="322"/>
        <end position="342"/>
    </location>
</feature>
<keyword evidence="2" id="KW-0004">4Fe-4S</keyword>
<keyword evidence="7" id="KW-0812">Transmembrane</keyword>
<dbReference type="PANTHER" id="PTHR30176">
    <property type="entry name" value="FERREDOXIN-TYPE PROTEIN NAPH"/>
    <property type="match status" value="1"/>
</dbReference>
<evidence type="ECO:0000256" key="2">
    <source>
        <dbReference type="ARBA" id="ARBA00022485"/>
    </source>
</evidence>
<dbReference type="InterPro" id="IPR017896">
    <property type="entry name" value="4Fe4S_Fe-S-bd"/>
</dbReference>
<dbReference type="PROSITE" id="PS51379">
    <property type="entry name" value="4FE4S_FER_2"/>
    <property type="match status" value="1"/>
</dbReference>
<evidence type="ECO:0000256" key="1">
    <source>
        <dbReference type="ARBA" id="ARBA00022448"/>
    </source>
</evidence>
<keyword evidence="7" id="KW-1133">Transmembrane helix</keyword>
<dbReference type="KEGG" id="bsan:CHH28_10925"/>
<dbReference type="InterPro" id="IPR017900">
    <property type="entry name" value="4Fe4S_Fe_S_CS"/>
</dbReference>
<dbReference type="GO" id="GO:0046872">
    <property type="term" value="F:metal ion binding"/>
    <property type="evidence" value="ECO:0007669"/>
    <property type="project" value="UniProtKB-KW"/>
</dbReference>
<keyword evidence="5" id="KW-0408">Iron</keyword>
<dbReference type="GO" id="GO:0051539">
    <property type="term" value="F:4 iron, 4 sulfur cluster binding"/>
    <property type="evidence" value="ECO:0007669"/>
    <property type="project" value="UniProtKB-KW"/>
</dbReference>
<evidence type="ECO:0000259" key="8">
    <source>
        <dbReference type="PROSITE" id="PS51379"/>
    </source>
</evidence>
<dbReference type="PROSITE" id="PS00198">
    <property type="entry name" value="4FE4S_FER_1"/>
    <property type="match status" value="1"/>
</dbReference>
<evidence type="ECO:0000256" key="6">
    <source>
        <dbReference type="ARBA" id="ARBA00023014"/>
    </source>
</evidence>
<dbReference type="AlphaFoldDB" id="A0A222FJH5"/>
<dbReference type="Pfam" id="PF11614">
    <property type="entry name" value="FixG_C"/>
    <property type="match status" value="1"/>
</dbReference>
<evidence type="ECO:0000313" key="10">
    <source>
        <dbReference type="Proteomes" id="UP000202440"/>
    </source>
</evidence>
<feature type="transmembrane region" description="Helical" evidence="7">
    <location>
        <begin position="37"/>
        <end position="54"/>
    </location>
</feature>
<dbReference type="PANTHER" id="PTHR30176:SF3">
    <property type="entry name" value="FERREDOXIN-TYPE PROTEIN NAPH"/>
    <property type="match status" value="1"/>
</dbReference>
<keyword evidence="7" id="KW-0472">Membrane</keyword>
<dbReference type="Proteomes" id="UP000202440">
    <property type="component" value="Chromosome"/>
</dbReference>
<dbReference type="Gene3D" id="2.60.40.10">
    <property type="entry name" value="Immunoglobulins"/>
    <property type="match status" value="1"/>
</dbReference>